<sequence>MTADGKLLARGGRNDAKQQSISIVPAECFQEMTVKTELTKREQDWNPRSDLVLSNQIKAYDAMRQRCPVAYSDYLGWSLFRHEDVVRVLDDHETFSSVVSSHLSVPSGMDPPEHTAYRKLIDRHFEPARVEAFEPQCRAISRDLVSRLQRNAEIDLVVDLARLFAVRIQCAFLGWPDELHEPLLQWVRKNHEATLARDVEAMAAVALEFDGYITALLDARRQAGASAPDDITTDLVREKINGRPLKDDEIVSILRNWTVGELGTITACVGILAHYLAEHSQVQKQLRANLDQLPAAIDEILRIHAPLISNRRVAHRPVEIDGRKIAAGERITLMWASANRDEAVFENTDELRLDRDPEQNLLYGRGIHVCPGAGLSRLELRVIMEELLRATETMAFIPGRPATLAVYPAGGFAALPMRIA</sequence>
<proteinExistence type="inferred from homology"/>
<dbReference type="InterPro" id="IPR002397">
    <property type="entry name" value="Cyt_P450_B"/>
</dbReference>
<protein>
    <submittedName>
        <fullName evidence="3">Cytochrome P450</fullName>
    </submittedName>
</protein>
<dbReference type="STRING" id="582899.Hden_0569"/>
<evidence type="ECO:0000256" key="2">
    <source>
        <dbReference type="ARBA" id="ARBA00010617"/>
    </source>
</evidence>
<dbReference type="AlphaFoldDB" id="D8JSD1"/>
<dbReference type="Gene3D" id="1.10.630.10">
    <property type="entry name" value="Cytochrome P450"/>
    <property type="match status" value="1"/>
</dbReference>
<evidence type="ECO:0000313" key="3">
    <source>
        <dbReference type="EMBL" id="ADJ22390.1"/>
    </source>
</evidence>
<dbReference type="PRINTS" id="PR00359">
    <property type="entry name" value="BP450"/>
</dbReference>
<accession>D8JSD1</accession>
<dbReference type="Pfam" id="PF00067">
    <property type="entry name" value="p450"/>
    <property type="match status" value="1"/>
</dbReference>
<dbReference type="GO" id="GO:0020037">
    <property type="term" value="F:heme binding"/>
    <property type="evidence" value="ECO:0007669"/>
    <property type="project" value="InterPro"/>
</dbReference>
<evidence type="ECO:0000313" key="4">
    <source>
        <dbReference type="Proteomes" id="UP000002033"/>
    </source>
</evidence>
<dbReference type="HOGENOM" id="CLU_033716_0_1_5"/>
<comment type="similarity">
    <text evidence="2">Belongs to the cytochrome P450 family.</text>
</comment>
<organism evidence="3 4">
    <name type="scientific">Hyphomicrobium denitrificans (strain ATCC 51888 / DSM 1869 / NCIMB 11706 / TK 0415)</name>
    <dbReference type="NCBI Taxonomy" id="582899"/>
    <lineage>
        <taxon>Bacteria</taxon>
        <taxon>Pseudomonadati</taxon>
        <taxon>Pseudomonadota</taxon>
        <taxon>Alphaproteobacteria</taxon>
        <taxon>Hyphomicrobiales</taxon>
        <taxon>Hyphomicrobiaceae</taxon>
        <taxon>Hyphomicrobium</taxon>
    </lineage>
</organism>
<dbReference type="eggNOG" id="COG2124">
    <property type="taxonomic scope" value="Bacteria"/>
</dbReference>
<dbReference type="PANTHER" id="PTHR46696">
    <property type="entry name" value="P450, PUTATIVE (EUROFUNG)-RELATED"/>
    <property type="match status" value="1"/>
</dbReference>
<dbReference type="KEGG" id="hdn:Hden_0569"/>
<keyword evidence="4" id="KW-1185">Reference proteome</keyword>
<dbReference type="EMBL" id="CP002083">
    <property type="protein sequence ID" value="ADJ22390.1"/>
    <property type="molecule type" value="Genomic_DNA"/>
</dbReference>
<dbReference type="CDD" id="cd11079">
    <property type="entry name" value="Cyp_unk"/>
    <property type="match status" value="1"/>
</dbReference>
<dbReference type="PANTHER" id="PTHR46696:SF6">
    <property type="entry name" value="P450, PUTATIVE (EUROFUNG)-RELATED"/>
    <property type="match status" value="1"/>
</dbReference>
<gene>
    <name evidence="3" type="ordered locus">Hden_0569</name>
</gene>
<dbReference type="Proteomes" id="UP000002033">
    <property type="component" value="Chromosome"/>
</dbReference>
<dbReference type="GO" id="GO:0005506">
    <property type="term" value="F:iron ion binding"/>
    <property type="evidence" value="ECO:0007669"/>
    <property type="project" value="InterPro"/>
</dbReference>
<comment type="cofactor">
    <cofactor evidence="1">
        <name>heme</name>
        <dbReference type="ChEBI" id="CHEBI:30413"/>
    </cofactor>
</comment>
<name>D8JSD1_HYPDA</name>
<evidence type="ECO:0000256" key="1">
    <source>
        <dbReference type="ARBA" id="ARBA00001971"/>
    </source>
</evidence>
<dbReference type="SUPFAM" id="SSF48264">
    <property type="entry name" value="Cytochrome P450"/>
    <property type="match status" value="1"/>
</dbReference>
<reference evidence="4" key="1">
    <citation type="journal article" date="2011" name="J. Bacteriol.">
        <title>Genome sequences of eight morphologically diverse alphaproteobacteria.</title>
        <authorList>
            <consortium name="US DOE Joint Genome Institute"/>
            <person name="Brown P.J."/>
            <person name="Kysela D.T."/>
            <person name="Buechlein A."/>
            <person name="Hemmerich C."/>
            <person name="Brun Y.V."/>
        </authorList>
    </citation>
    <scope>NUCLEOTIDE SEQUENCE [LARGE SCALE GENOMIC DNA]</scope>
    <source>
        <strain evidence="4">ATCC 51888 / DSM 1869 / NCIB 11706 / TK 0415</strain>
    </source>
</reference>
<dbReference type="GO" id="GO:0004497">
    <property type="term" value="F:monooxygenase activity"/>
    <property type="evidence" value="ECO:0007669"/>
    <property type="project" value="InterPro"/>
</dbReference>
<dbReference type="InterPro" id="IPR001128">
    <property type="entry name" value="Cyt_P450"/>
</dbReference>
<dbReference type="InterPro" id="IPR036396">
    <property type="entry name" value="Cyt_P450_sf"/>
</dbReference>
<dbReference type="GO" id="GO:0016705">
    <property type="term" value="F:oxidoreductase activity, acting on paired donors, with incorporation or reduction of molecular oxygen"/>
    <property type="evidence" value="ECO:0007669"/>
    <property type="project" value="InterPro"/>
</dbReference>